<feature type="region of interest" description="Disordered" evidence="1">
    <location>
        <begin position="1352"/>
        <end position="1392"/>
    </location>
</feature>
<feature type="region of interest" description="Disordered" evidence="1">
    <location>
        <begin position="1"/>
        <end position="44"/>
    </location>
</feature>
<sequence>MEKHDPDSPGGDRNSNKHYSVSRSSIPPIYGAPDELPDILKDDCPPTESIETVRKKCFRNAGQDNKDNSIAVSQKESVVDIRRYREIEVDLNVERKNNMDTKTQQELSETSNIKSVLDYKEIKCQNNIDLPHGINLLHDLLSKMADKVNRIIDLTVKNEPTKFQGRKTNFEQEKINSQNEKDSVLNTDTKSLIQIPNRCNSENCGNFNNSQLDKNTKILKEMIHLVTATISQLKVITEGQIITNHTKDSSTLFIRTSAGPATATVLSKDFFMKPVQVTSETVHNTSDSSLDIDFMYHKIHKAEAIDVFRNSSGTMDENYPSQSSNISSFSISDQECENNVKCRSNPHSNHTSIDNSVLLGSTAAGDEDKSTSSPSLINASIKIHSNQLLTSPPSITIFQMFQKGSTPSNSQSRTNFLRTSNRPPVEIVNHGEGVLEIARKTLENHLYTSNQYNSFNYEVRTHPATKESENKTITQLQKFPQNFHQAQSNRTSDGSLKVDTTSYSSNASSSSLINHQLQLCLMHEKPPTDKLGSDSAPILLNTKSNIKDSLGYVEELKKCVFDPNKYLERCMALSTAKELNETKNVHKTIENISRESLQIINKKNDKKKQISSKINMGTNDKLKLVLSHPVSGGYKNINKTAQSSENNEYAYQVEKSISKLFNENSDISIANKEFNKSLISKNSSKEVNVKHSSRLSLKKDNNQTIQGGVSKIVISTSKTKTNIKSNSKSSKNNLVQQQKSNKSRTLIVVTENKNSEIVNKYSENYYDDHSKTNIPNTQEEITHWLNKYQEINKETKLETKQHKRRKLATYNTRKGRICHGTKSHSMSLVLKTMKVLLQPSSIGLVKGFSDSVTNPPTKQLGIMSQTFLDILMDTIKEGFLRGISSVSDTNDLVKIQKALSAPNPDIMVNRLLDKLKAADPFLESEKNISNENMINGESILTQKSSGNYVMSSGTLSSVEKINPPTNIYSNEDAFSRQSSTLANYLGNETSSENLECNKNITAEKKDLSIIGKNTKKPNDHCLSSITQPSLKQLYSVDLQSCASSKEGIDFDETPVFDITPDPPTAVSIERSQEEIPQPSLKSGNISKPPPHPGRPHKTQMAIIQKTQTKTDLPNRPTTKSSIVDQMCFQSSKDFKMNNIVKYQQNCMTDPVHESVKLTQFCRQLLLKEKGFTACQEGRNTYITEGIPHSSKNKINENSLQWMRYSSQPIRNYPISMNNNDSEKIYKKKKASPNMQYKSGFMGKTTETFLKSYRYSQRNISLKCNGRCIYHNPRVYAHPCPSCQRMKAENVSMDYMGSIFGNVVQTFVNKATNRSLKNAFNNTVQRRNATQSLDFSKKKTNIIPLREKIPIHGPKAQYSKSSSSPLISNQKLKKARPATSIPTSKKNDMTSVT</sequence>
<evidence type="ECO:0000256" key="1">
    <source>
        <dbReference type="SAM" id="MobiDB-lite"/>
    </source>
</evidence>
<feature type="compositionally biased region" description="Polar residues" evidence="1">
    <location>
        <begin position="1379"/>
        <end position="1392"/>
    </location>
</feature>
<protein>
    <submittedName>
        <fullName evidence="2">Uncharacterized protein</fullName>
    </submittedName>
</protein>
<feature type="compositionally biased region" description="Polar residues" evidence="1">
    <location>
        <begin position="1357"/>
        <end position="1369"/>
    </location>
</feature>
<reference evidence="2" key="1">
    <citation type="journal article" date="2023" name="IScience">
        <title>Live-bearing cockroach genome reveals convergent evolutionary mechanisms linked to viviparity in insects and beyond.</title>
        <authorList>
            <person name="Fouks B."/>
            <person name="Harrison M.C."/>
            <person name="Mikhailova A.A."/>
            <person name="Marchal E."/>
            <person name="English S."/>
            <person name="Carruthers M."/>
            <person name="Jennings E.C."/>
            <person name="Chiamaka E.L."/>
            <person name="Frigard R.A."/>
            <person name="Pippel M."/>
            <person name="Attardo G.M."/>
            <person name="Benoit J.B."/>
            <person name="Bornberg-Bauer E."/>
            <person name="Tobe S.S."/>
        </authorList>
    </citation>
    <scope>NUCLEOTIDE SEQUENCE</scope>
    <source>
        <strain evidence="2">Stay&amp;Tobe</strain>
    </source>
</reference>
<gene>
    <name evidence="2" type="ORF">L9F63_019934</name>
</gene>
<comment type="caution">
    <text evidence="2">The sequence shown here is derived from an EMBL/GenBank/DDBJ whole genome shotgun (WGS) entry which is preliminary data.</text>
</comment>
<name>A0AAD7ZT82_DIPPU</name>
<evidence type="ECO:0000313" key="3">
    <source>
        <dbReference type="Proteomes" id="UP001233999"/>
    </source>
</evidence>
<reference evidence="2" key="2">
    <citation type="submission" date="2023-05" db="EMBL/GenBank/DDBJ databases">
        <authorList>
            <person name="Fouks B."/>
        </authorList>
    </citation>
    <scope>NUCLEOTIDE SEQUENCE</scope>
    <source>
        <strain evidence="2">Stay&amp;Tobe</strain>
        <tissue evidence="2">Testes</tissue>
    </source>
</reference>
<dbReference type="Proteomes" id="UP001233999">
    <property type="component" value="Unassembled WGS sequence"/>
</dbReference>
<accession>A0AAD7ZT82</accession>
<organism evidence="2 3">
    <name type="scientific">Diploptera punctata</name>
    <name type="common">Pacific beetle cockroach</name>
    <dbReference type="NCBI Taxonomy" id="6984"/>
    <lineage>
        <taxon>Eukaryota</taxon>
        <taxon>Metazoa</taxon>
        <taxon>Ecdysozoa</taxon>
        <taxon>Arthropoda</taxon>
        <taxon>Hexapoda</taxon>
        <taxon>Insecta</taxon>
        <taxon>Pterygota</taxon>
        <taxon>Neoptera</taxon>
        <taxon>Polyneoptera</taxon>
        <taxon>Dictyoptera</taxon>
        <taxon>Blattodea</taxon>
        <taxon>Blaberoidea</taxon>
        <taxon>Blaberidae</taxon>
        <taxon>Diplopterinae</taxon>
        <taxon>Diploptera</taxon>
    </lineage>
</organism>
<proteinExistence type="predicted"/>
<dbReference type="EMBL" id="JASPKZ010007161">
    <property type="protein sequence ID" value="KAJ9586419.1"/>
    <property type="molecule type" value="Genomic_DNA"/>
</dbReference>
<keyword evidence="3" id="KW-1185">Reference proteome</keyword>
<feature type="region of interest" description="Disordered" evidence="1">
    <location>
        <begin position="1069"/>
        <end position="1097"/>
    </location>
</feature>
<evidence type="ECO:0000313" key="2">
    <source>
        <dbReference type="EMBL" id="KAJ9586419.1"/>
    </source>
</evidence>